<reference evidence="2" key="1">
    <citation type="journal article" date="2019" name="Int. J. Syst. Evol. Microbiol.">
        <title>The Global Catalogue of Microorganisms (GCM) 10K type strain sequencing project: providing services to taxonomists for standard genome sequencing and annotation.</title>
        <authorList>
            <consortium name="The Broad Institute Genomics Platform"/>
            <consortium name="The Broad Institute Genome Sequencing Center for Infectious Disease"/>
            <person name="Wu L."/>
            <person name="Ma J."/>
        </authorList>
    </citation>
    <scope>NUCLEOTIDE SEQUENCE [LARGE SCALE GENOMIC DNA]</scope>
    <source>
        <strain evidence="2">CCUG 60898</strain>
    </source>
</reference>
<organism evidence="1 2">
    <name type="scientific">Salinimicrobium gaetbulicola</name>
    <dbReference type="NCBI Taxonomy" id="999702"/>
    <lineage>
        <taxon>Bacteria</taxon>
        <taxon>Pseudomonadati</taxon>
        <taxon>Bacteroidota</taxon>
        <taxon>Flavobacteriia</taxon>
        <taxon>Flavobacteriales</taxon>
        <taxon>Flavobacteriaceae</taxon>
        <taxon>Salinimicrobium</taxon>
    </lineage>
</organism>
<evidence type="ECO:0000313" key="1">
    <source>
        <dbReference type="EMBL" id="MFD0975272.1"/>
    </source>
</evidence>
<comment type="caution">
    <text evidence="1">The sequence shown here is derived from an EMBL/GenBank/DDBJ whole genome shotgun (WGS) entry which is preliminary data.</text>
</comment>
<protein>
    <recommendedName>
        <fullName evidence="3">Lipocalin-like protein</fullName>
    </recommendedName>
</protein>
<evidence type="ECO:0008006" key="3">
    <source>
        <dbReference type="Google" id="ProtNLM"/>
    </source>
</evidence>
<name>A0ABW3ICE3_9FLAO</name>
<dbReference type="RefSeq" id="WP_380736283.1">
    <property type="nucleotide sequence ID" value="NZ_JBHTJP010000002.1"/>
</dbReference>
<sequence length="143" mass="16213">MKKQTFFLMVIGVLFSCNKNDDSINLESEIIGSWKLIQMTGSIPNSETTGSEMDWQETYQLNSNGTFQKSRERDGVVTEVSGTYNLTDNSKEQLLELNFNSESEIIGSCTSNIKETMIFQSETIFYNSWNACDGPGLKYEKIE</sequence>
<proteinExistence type="predicted"/>
<evidence type="ECO:0000313" key="2">
    <source>
        <dbReference type="Proteomes" id="UP001597100"/>
    </source>
</evidence>
<keyword evidence="2" id="KW-1185">Reference proteome</keyword>
<dbReference type="EMBL" id="JBHTJP010000002">
    <property type="protein sequence ID" value="MFD0975272.1"/>
    <property type="molecule type" value="Genomic_DNA"/>
</dbReference>
<dbReference type="Proteomes" id="UP001597100">
    <property type="component" value="Unassembled WGS sequence"/>
</dbReference>
<dbReference type="PROSITE" id="PS51257">
    <property type="entry name" value="PROKAR_LIPOPROTEIN"/>
    <property type="match status" value="1"/>
</dbReference>
<accession>A0ABW3ICE3</accession>
<gene>
    <name evidence="1" type="ORF">ACFQ1G_00570</name>
</gene>